<reference evidence="1 2" key="1">
    <citation type="journal article" date="2016" name="Proc. Natl. Acad. Sci. U.S.A.">
        <title>Lipid metabolic changes in an early divergent fungus govern the establishment of a mutualistic symbiosis with endobacteria.</title>
        <authorList>
            <person name="Lastovetsky O.A."/>
            <person name="Gaspar M.L."/>
            <person name="Mondo S.J."/>
            <person name="LaButti K.M."/>
            <person name="Sandor L."/>
            <person name="Grigoriev I.V."/>
            <person name="Henry S.A."/>
            <person name="Pawlowska T.E."/>
        </authorList>
    </citation>
    <scope>NUCLEOTIDE SEQUENCE [LARGE SCALE GENOMIC DNA]</scope>
    <source>
        <strain evidence="1 2">ATCC 11559</strain>
    </source>
</reference>
<accession>A0A1X0RZG3</accession>
<protein>
    <submittedName>
        <fullName evidence="1">Uncharacterized protein</fullName>
    </submittedName>
</protein>
<feature type="non-terminal residue" evidence="1">
    <location>
        <position position="1"/>
    </location>
</feature>
<organism evidence="1 2">
    <name type="scientific">Rhizopus microsporus</name>
    <dbReference type="NCBI Taxonomy" id="58291"/>
    <lineage>
        <taxon>Eukaryota</taxon>
        <taxon>Fungi</taxon>
        <taxon>Fungi incertae sedis</taxon>
        <taxon>Mucoromycota</taxon>
        <taxon>Mucoromycotina</taxon>
        <taxon>Mucoromycetes</taxon>
        <taxon>Mucorales</taxon>
        <taxon>Mucorineae</taxon>
        <taxon>Rhizopodaceae</taxon>
        <taxon>Rhizopus</taxon>
    </lineage>
</organism>
<dbReference type="Proteomes" id="UP000242381">
    <property type="component" value="Unassembled WGS sequence"/>
</dbReference>
<proteinExistence type="predicted"/>
<dbReference type="EMBL" id="KV921357">
    <property type="protein sequence ID" value="ORE17374.1"/>
    <property type="molecule type" value="Genomic_DNA"/>
</dbReference>
<dbReference type="VEuPathDB" id="FungiDB:BCV72DRAFT_209362"/>
<name>A0A1X0RZG3_RHIZD</name>
<gene>
    <name evidence="1" type="ORF">BCV71DRAFT_269845</name>
</gene>
<sequence>AYIYGLIVNYNEHIFEDLKKPAAKNKTAFANLIKSDSFAADVVLYKGISNNEDVIEQSSDSTFDRQLLSDVLKPGDVDNFSLCDLDPGRQHAFTASYNEGENIRVSTAEYYNYTDSIRHQRKEQKRMEKEGMKSVLLNIPSTKTTSLT</sequence>
<evidence type="ECO:0000313" key="2">
    <source>
        <dbReference type="Proteomes" id="UP000242381"/>
    </source>
</evidence>
<evidence type="ECO:0000313" key="1">
    <source>
        <dbReference type="EMBL" id="ORE17374.1"/>
    </source>
</evidence>
<dbReference type="AlphaFoldDB" id="A0A1X0RZG3"/>